<feature type="compositionally biased region" description="Basic and acidic residues" evidence="3">
    <location>
        <begin position="352"/>
        <end position="364"/>
    </location>
</feature>
<dbReference type="SMART" id="SM00364">
    <property type="entry name" value="LRR_BAC"/>
    <property type="match status" value="2"/>
</dbReference>
<dbReference type="KEGG" id="tps:THAPSDRAFT_12031"/>
<dbReference type="SUPFAM" id="SSF52058">
    <property type="entry name" value="L domain-like"/>
    <property type="match status" value="1"/>
</dbReference>
<reference evidence="4 5" key="1">
    <citation type="journal article" date="2004" name="Science">
        <title>The genome of the diatom Thalassiosira pseudonana: ecology, evolution, and metabolism.</title>
        <authorList>
            <person name="Armbrust E.V."/>
            <person name="Berges J.A."/>
            <person name="Bowler C."/>
            <person name="Green B.R."/>
            <person name="Martinez D."/>
            <person name="Putnam N.H."/>
            <person name="Zhou S."/>
            <person name="Allen A.E."/>
            <person name="Apt K.E."/>
            <person name="Bechner M."/>
            <person name="Brzezinski M.A."/>
            <person name="Chaal B.K."/>
            <person name="Chiovitti A."/>
            <person name="Davis A.K."/>
            <person name="Demarest M.S."/>
            <person name="Detter J.C."/>
            <person name="Glavina T."/>
            <person name="Goodstein D."/>
            <person name="Hadi M.Z."/>
            <person name="Hellsten U."/>
            <person name="Hildebrand M."/>
            <person name="Jenkins B.D."/>
            <person name="Jurka J."/>
            <person name="Kapitonov V.V."/>
            <person name="Kroger N."/>
            <person name="Lau W.W."/>
            <person name="Lane T.W."/>
            <person name="Larimer F.W."/>
            <person name="Lippmeier J.C."/>
            <person name="Lucas S."/>
            <person name="Medina M."/>
            <person name="Montsant A."/>
            <person name="Obornik M."/>
            <person name="Parker M.S."/>
            <person name="Palenik B."/>
            <person name="Pazour G.J."/>
            <person name="Richardson P.M."/>
            <person name="Rynearson T.A."/>
            <person name="Saito M.A."/>
            <person name="Schwartz D.C."/>
            <person name="Thamatrakoln K."/>
            <person name="Valentin K."/>
            <person name="Vardi A."/>
            <person name="Wilkerson F.P."/>
            <person name="Rokhsar D.S."/>
        </authorList>
    </citation>
    <scope>NUCLEOTIDE SEQUENCE [LARGE SCALE GENOMIC DNA]</scope>
    <source>
        <strain evidence="4 5">CCMP1335</strain>
    </source>
</reference>
<dbReference type="OMA" id="KDEQCIV"/>
<evidence type="ECO:0000313" key="5">
    <source>
        <dbReference type="Proteomes" id="UP000001449"/>
    </source>
</evidence>
<proteinExistence type="predicted"/>
<dbReference type="PANTHER" id="PTHR48051">
    <property type="match status" value="1"/>
</dbReference>
<dbReference type="GeneID" id="7442645"/>
<dbReference type="InterPro" id="IPR003591">
    <property type="entry name" value="Leu-rich_rpt_typical-subtyp"/>
</dbReference>
<dbReference type="PANTHER" id="PTHR48051:SF1">
    <property type="entry name" value="RAS SUPPRESSOR PROTEIN 1"/>
    <property type="match status" value="1"/>
</dbReference>
<reference evidence="4 5" key="2">
    <citation type="journal article" date="2008" name="Nature">
        <title>The Phaeodactylum genome reveals the evolutionary history of diatom genomes.</title>
        <authorList>
            <person name="Bowler C."/>
            <person name="Allen A.E."/>
            <person name="Badger J.H."/>
            <person name="Grimwood J."/>
            <person name="Jabbari K."/>
            <person name="Kuo A."/>
            <person name="Maheswari U."/>
            <person name="Martens C."/>
            <person name="Maumus F."/>
            <person name="Otillar R.P."/>
            <person name="Rayko E."/>
            <person name="Salamov A."/>
            <person name="Vandepoele K."/>
            <person name="Beszteri B."/>
            <person name="Gruber A."/>
            <person name="Heijde M."/>
            <person name="Katinka M."/>
            <person name="Mock T."/>
            <person name="Valentin K."/>
            <person name="Verret F."/>
            <person name="Berges J.A."/>
            <person name="Brownlee C."/>
            <person name="Cadoret J.P."/>
            <person name="Chiovitti A."/>
            <person name="Choi C.J."/>
            <person name="Coesel S."/>
            <person name="De Martino A."/>
            <person name="Detter J.C."/>
            <person name="Durkin C."/>
            <person name="Falciatore A."/>
            <person name="Fournet J."/>
            <person name="Haruta M."/>
            <person name="Huysman M.J."/>
            <person name="Jenkins B.D."/>
            <person name="Jiroutova K."/>
            <person name="Jorgensen R.E."/>
            <person name="Joubert Y."/>
            <person name="Kaplan A."/>
            <person name="Kroger N."/>
            <person name="Kroth P.G."/>
            <person name="La Roche J."/>
            <person name="Lindquist E."/>
            <person name="Lommer M."/>
            <person name="Martin-Jezequel V."/>
            <person name="Lopez P.J."/>
            <person name="Lucas S."/>
            <person name="Mangogna M."/>
            <person name="McGinnis K."/>
            <person name="Medlin L.K."/>
            <person name="Montsant A."/>
            <person name="Oudot-Le Secq M.P."/>
            <person name="Napoli C."/>
            <person name="Obornik M."/>
            <person name="Parker M.S."/>
            <person name="Petit J.L."/>
            <person name="Porcel B.M."/>
            <person name="Poulsen N."/>
            <person name="Robison M."/>
            <person name="Rychlewski L."/>
            <person name="Rynearson T.A."/>
            <person name="Schmutz J."/>
            <person name="Shapiro H."/>
            <person name="Siaut M."/>
            <person name="Stanley M."/>
            <person name="Sussman M.R."/>
            <person name="Taylor A.R."/>
            <person name="Vardi A."/>
            <person name="von Dassow P."/>
            <person name="Vyverman W."/>
            <person name="Willis A."/>
            <person name="Wyrwicz L.S."/>
            <person name="Rokhsar D.S."/>
            <person name="Weissenbach J."/>
            <person name="Armbrust E.V."/>
            <person name="Green B.R."/>
            <person name="Van de Peer Y."/>
            <person name="Grigoriev I.V."/>
        </authorList>
    </citation>
    <scope>NUCLEOTIDE SEQUENCE [LARGE SCALE GENOMIC DNA]</scope>
    <source>
        <strain evidence="4 5">CCMP1335</strain>
    </source>
</reference>
<dbReference type="Proteomes" id="UP000001449">
    <property type="component" value="Chromosome 23"/>
</dbReference>
<evidence type="ECO:0000313" key="4">
    <source>
        <dbReference type="EMBL" id="EED87453.1"/>
    </source>
</evidence>
<dbReference type="HOGENOM" id="CLU_880926_0_0_1"/>
<feature type="compositionally biased region" description="Polar residues" evidence="3">
    <location>
        <begin position="15"/>
        <end position="30"/>
    </location>
</feature>
<evidence type="ECO:0000256" key="3">
    <source>
        <dbReference type="SAM" id="MobiDB-lite"/>
    </source>
</evidence>
<dbReference type="Pfam" id="PF13855">
    <property type="entry name" value="LRR_8"/>
    <property type="match status" value="1"/>
</dbReference>
<dbReference type="AlphaFoldDB" id="B8CG94"/>
<dbReference type="PROSITE" id="PS51450">
    <property type="entry name" value="LRR"/>
    <property type="match status" value="2"/>
</dbReference>
<protein>
    <submittedName>
        <fullName evidence="4">Uncharacterized protein</fullName>
    </submittedName>
</protein>
<evidence type="ECO:0000256" key="2">
    <source>
        <dbReference type="ARBA" id="ARBA00022737"/>
    </source>
</evidence>
<name>B8CG94_THAPS</name>
<keyword evidence="5" id="KW-1185">Reference proteome</keyword>
<dbReference type="SMART" id="SM00369">
    <property type="entry name" value="LRR_TYP"/>
    <property type="match status" value="4"/>
</dbReference>
<evidence type="ECO:0000256" key="1">
    <source>
        <dbReference type="ARBA" id="ARBA00022614"/>
    </source>
</evidence>
<organism evidence="4 5">
    <name type="scientific">Thalassiosira pseudonana</name>
    <name type="common">Marine diatom</name>
    <name type="synonym">Cyclotella nana</name>
    <dbReference type="NCBI Taxonomy" id="35128"/>
    <lineage>
        <taxon>Eukaryota</taxon>
        <taxon>Sar</taxon>
        <taxon>Stramenopiles</taxon>
        <taxon>Ochrophyta</taxon>
        <taxon>Bacillariophyta</taxon>
        <taxon>Coscinodiscophyceae</taxon>
        <taxon>Thalassiosirophycidae</taxon>
        <taxon>Thalassiosirales</taxon>
        <taxon>Thalassiosiraceae</taxon>
        <taxon>Thalassiosira</taxon>
    </lineage>
</organism>
<feature type="region of interest" description="Disordered" evidence="3">
    <location>
        <begin position="1"/>
        <end position="38"/>
    </location>
</feature>
<accession>B8CG94</accession>
<dbReference type="InParanoid" id="B8CG94"/>
<gene>
    <name evidence="4" type="ORF">THAPSDRAFT_12031</name>
</gene>
<feature type="region of interest" description="Disordered" evidence="3">
    <location>
        <begin position="348"/>
        <end position="371"/>
    </location>
</feature>
<dbReference type="RefSeq" id="XP_002295149.1">
    <property type="nucleotide sequence ID" value="XM_002295113.1"/>
</dbReference>
<dbReference type="STRING" id="35128.B8CG94"/>
<dbReference type="InterPro" id="IPR001611">
    <property type="entry name" value="Leu-rich_rpt"/>
</dbReference>
<dbReference type="eggNOG" id="KOG0619">
    <property type="taxonomic scope" value="Eukaryota"/>
</dbReference>
<sequence length="371" mass="40637">MFVKKDQRKVPQILSDATSRVNTPPDTASGTKDGEGEGSSIVRELSFARRAPEFLPARNVSLLLQPSYRPALDHLVQLSLYDCGLKTLVEISRDGLDEGVTLFPKLEQLDIGRNPLLTNDSVSAAFHTQFPSLLELWCDNCSFGPVIPPTMLKLHGLEVVRMTGNKLEGVLEEGIGAKYWKQVKILALDGNALTSVGTGLGELTQLEKLHLRQNKLTSLPEGVPSAHNSNLVMLSLSSNKLISVPASLLDTGSSLKELYLNGNQITEVPEFMGEKLVVAKKLNLAHNKIGEGSTAVGEGDVEMEGNENNLLPRDFVERFGMPDVLSGNCTKDEQCIVLLEGNPFTEARRKKHLDEERRKAKEAEMEVDAEA</sequence>
<keyword evidence="1" id="KW-0433">Leucine-rich repeat</keyword>
<dbReference type="PaxDb" id="35128-Thaps12031"/>
<dbReference type="Gene3D" id="3.80.10.10">
    <property type="entry name" value="Ribonuclease Inhibitor"/>
    <property type="match status" value="1"/>
</dbReference>
<keyword evidence="2" id="KW-0677">Repeat</keyword>
<dbReference type="EMBL" id="CM000654">
    <property type="protein sequence ID" value="EED87453.1"/>
    <property type="molecule type" value="Genomic_DNA"/>
</dbReference>
<dbReference type="InterPro" id="IPR032675">
    <property type="entry name" value="LRR_dom_sf"/>
</dbReference>
<dbReference type="InterPro" id="IPR050216">
    <property type="entry name" value="LRR_domain-containing"/>
</dbReference>